<proteinExistence type="predicted"/>
<accession>A0A0E9U009</accession>
<protein>
    <submittedName>
        <fullName evidence="1">Uncharacterized protein</fullName>
    </submittedName>
</protein>
<reference evidence="1" key="1">
    <citation type="submission" date="2014-11" db="EMBL/GenBank/DDBJ databases">
        <authorList>
            <person name="Amaro Gonzalez C."/>
        </authorList>
    </citation>
    <scope>NUCLEOTIDE SEQUENCE</scope>
</reference>
<dbReference type="EMBL" id="GBXM01050279">
    <property type="protein sequence ID" value="JAH58298.1"/>
    <property type="molecule type" value="Transcribed_RNA"/>
</dbReference>
<reference evidence="1" key="2">
    <citation type="journal article" date="2015" name="Fish Shellfish Immunol.">
        <title>Early steps in the European eel (Anguilla anguilla)-Vibrio vulnificus interaction in the gills: Role of the RtxA13 toxin.</title>
        <authorList>
            <person name="Callol A."/>
            <person name="Pajuelo D."/>
            <person name="Ebbesson L."/>
            <person name="Teles M."/>
            <person name="MacKenzie S."/>
            <person name="Amaro C."/>
        </authorList>
    </citation>
    <scope>NUCLEOTIDE SEQUENCE</scope>
</reference>
<sequence length="34" mass="3712">MVSLLQLLSLLARPQLNYHLHVGLLLSSDGLSPL</sequence>
<dbReference type="AlphaFoldDB" id="A0A0E9U009"/>
<name>A0A0E9U009_ANGAN</name>
<evidence type="ECO:0000313" key="1">
    <source>
        <dbReference type="EMBL" id="JAH58298.1"/>
    </source>
</evidence>
<organism evidence="1">
    <name type="scientific">Anguilla anguilla</name>
    <name type="common">European freshwater eel</name>
    <name type="synonym">Muraena anguilla</name>
    <dbReference type="NCBI Taxonomy" id="7936"/>
    <lineage>
        <taxon>Eukaryota</taxon>
        <taxon>Metazoa</taxon>
        <taxon>Chordata</taxon>
        <taxon>Craniata</taxon>
        <taxon>Vertebrata</taxon>
        <taxon>Euteleostomi</taxon>
        <taxon>Actinopterygii</taxon>
        <taxon>Neopterygii</taxon>
        <taxon>Teleostei</taxon>
        <taxon>Anguilliformes</taxon>
        <taxon>Anguillidae</taxon>
        <taxon>Anguilla</taxon>
    </lineage>
</organism>